<evidence type="ECO:0000256" key="5">
    <source>
        <dbReference type="ARBA" id="ARBA00022975"/>
    </source>
</evidence>
<dbReference type="GO" id="GO:0044205">
    <property type="term" value="P:'de novo' UMP biosynthetic process"/>
    <property type="evidence" value="ECO:0007669"/>
    <property type="project" value="UniProtKB-UniRule"/>
</dbReference>
<feature type="binding site" evidence="9 11">
    <location>
        <position position="32"/>
    </location>
    <ligand>
        <name>substrate</name>
    </ligand>
</feature>
<dbReference type="InterPro" id="IPR018089">
    <property type="entry name" value="OMPdecase_AS"/>
</dbReference>
<dbReference type="InterPro" id="IPR001754">
    <property type="entry name" value="OMPdeCOase_dom"/>
</dbReference>
<feature type="active site" description="Proton donor" evidence="9">
    <location>
        <position position="61"/>
    </location>
</feature>
<keyword evidence="5 9" id="KW-0665">Pyrimidine biosynthesis</keyword>
<feature type="active site" description="For OMPdecase activity" evidence="10">
    <location>
        <position position="64"/>
    </location>
</feature>
<feature type="domain" description="Orotidine 5'-phosphate decarboxylase" evidence="13">
    <location>
        <begin position="4"/>
        <end position="229"/>
    </location>
</feature>
<dbReference type="SMART" id="SM00934">
    <property type="entry name" value="OMPdecase"/>
    <property type="match status" value="1"/>
</dbReference>
<comment type="subunit">
    <text evidence="3 9">Homodimer.</text>
</comment>
<dbReference type="Pfam" id="PF00215">
    <property type="entry name" value="OMPdecase"/>
    <property type="match status" value="1"/>
</dbReference>
<dbReference type="PANTHER" id="PTHR32119:SF2">
    <property type="entry name" value="OROTIDINE 5'-PHOSPHATE DECARBOXYLASE"/>
    <property type="match status" value="1"/>
</dbReference>
<dbReference type="PANTHER" id="PTHR32119">
    <property type="entry name" value="OROTIDINE 5'-PHOSPHATE DECARBOXYLASE"/>
    <property type="match status" value="1"/>
</dbReference>
<evidence type="ECO:0000256" key="7">
    <source>
        <dbReference type="ARBA" id="ARBA00049157"/>
    </source>
</evidence>
<dbReference type="GO" id="GO:0006207">
    <property type="term" value="P:'de novo' pyrimidine nucleobase biosynthetic process"/>
    <property type="evidence" value="ECO:0007669"/>
    <property type="project" value="InterPro"/>
</dbReference>
<evidence type="ECO:0000256" key="6">
    <source>
        <dbReference type="ARBA" id="ARBA00023239"/>
    </source>
</evidence>
<dbReference type="EC" id="4.1.1.23" evidence="9"/>
<evidence type="ECO:0000256" key="12">
    <source>
        <dbReference type="RuleBase" id="RU000512"/>
    </source>
</evidence>
<keyword evidence="15" id="KW-1185">Reference proteome</keyword>
<evidence type="ECO:0000256" key="2">
    <source>
        <dbReference type="ARBA" id="ARBA00004861"/>
    </source>
</evidence>
<dbReference type="OrthoDB" id="9806203at2"/>
<dbReference type="RefSeq" id="WP_143848800.1">
    <property type="nucleotide sequence ID" value="NZ_VLXZ01000006.1"/>
</dbReference>
<dbReference type="HAMAP" id="MF_01200_B">
    <property type="entry name" value="OMPdecase_type1_B"/>
    <property type="match status" value="1"/>
</dbReference>
<feature type="binding site" evidence="9 11">
    <location>
        <position position="193"/>
    </location>
    <ligand>
        <name>substrate</name>
    </ligand>
</feature>
<evidence type="ECO:0000259" key="13">
    <source>
        <dbReference type="SMART" id="SM00934"/>
    </source>
</evidence>
<organism evidence="14 15">
    <name type="scientific">Alkalicoccobacillus porphyridii</name>
    <dbReference type="NCBI Taxonomy" id="2597270"/>
    <lineage>
        <taxon>Bacteria</taxon>
        <taxon>Bacillati</taxon>
        <taxon>Bacillota</taxon>
        <taxon>Bacilli</taxon>
        <taxon>Bacillales</taxon>
        <taxon>Bacillaceae</taxon>
        <taxon>Alkalicoccobacillus</taxon>
    </lineage>
</organism>
<dbReference type="NCBIfam" id="NF001273">
    <property type="entry name" value="PRK00230.1"/>
    <property type="match status" value="1"/>
</dbReference>
<name>A0A553ZY33_9BACI</name>
<protein>
    <recommendedName>
        <fullName evidence="9">Orotidine 5'-phosphate decarboxylase</fullName>
        <ecNumber evidence="9">4.1.1.23</ecNumber>
    </recommendedName>
    <alternativeName>
        <fullName evidence="9">OMP decarboxylase</fullName>
        <shortName evidence="9">OMPDCase</shortName>
        <shortName evidence="9">OMPdecase</shortName>
    </alternativeName>
</protein>
<accession>A0A553ZY33</accession>
<feature type="active site" description="For OMPdecase activity" evidence="10">
    <location>
        <position position="59"/>
    </location>
</feature>
<evidence type="ECO:0000256" key="10">
    <source>
        <dbReference type="PIRSR" id="PIRSR614732-1"/>
    </source>
</evidence>
<reference evidence="14 15" key="1">
    <citation type="submission" date="2019-07" db="EMBL/GenBank/DDBJ databases">
        <authorList>
            <person name="Park Y.J."/>
            <person name="Jeong S.E."/>
            <person name="Jung H.S."/>
        </authorList>
    </citation>
    <scope>NUCLEOTIDE SEQUENCE [LARGE SCALE GENOMIC DNA]</scope>
    <source>
        <strain evidence="15">P16(2019)</strain>
    </source>
</reference>
<evidence type="ECO:0000256" key="4">
    <source>
        <dbReference type="ARBA" id="ARBA00022793"/>
    </source>
</evidence>
<dbReference type="GO" id="GO:0004590">
    <property type="term" value="F:orotidine-5'-phosphate decarboxylase activity"/>
    <property type="evidence" value="ECO:0007669"/>
    <property type="project" value="UniProtKB-UniRule"/>
</dbReference>
<evidence type="ECO:0000256" key="3">
    <source>
        <dbReference type="ARBA" id="ARBA00011738"/>
    </source>
</evidence>
<feature type="binding site" evidence="9 11">
    <location>
        <position position="10"/>
    </location>
    <ligand>
        <name>substrate</name>
    </ligand>
</feature>
<dbReference type="InterPro" id="IPR014732">
    <property type="entry name" value="OMPdecase"/>
</dbReference>
<evidence type="ECO:0000256" key="9">
    <source>
        <dbReference type="HAMAP-Rule" id="MF_01200"/>
    </source>
</evidence>
<dbReference type="GO" id="GO:0005829">
    <property type="term" value="C:cytosol"/>
    <property type="evidence" value="ECO:0007669"/>
    <property type="project" value="TreeGrafter"/>
</dbReference>
<comment type="caution">
    <text evidence="14">The sequence shown here is derived from an EMBL/GenBank/DDBJ whole genome shotgun (WGS) entry which is preliminary data.</text>
</comment>
<feature type="binding site" evidence="9">
    <location>
        <begin position="59"/>
        <end position="68"/>
    </location>
    <ligand>
        <name>substrate</name>
    </ligand>
</feature>
<dbReference type="AlphaFoldDB" id="A0A553ZY33"/>
<keyword evidence="4 9" id="KW-0210">Decarboxylase</keyword>
<dbReference type="Proteomes" id="UP000318521">
    <property type="component" value="Unassembled WGS sequence"/>
</dbReference>
<dbReference type="InterPro" id="IPR013785">
    <property type="entry name" value="Aldolase_TIM"/>
</dbReference>
<sequence length="237" mass="26079">MQHPLIIALDFDHRQKRLNFLEGFGEETLDLKVGMEGFYREGIPLIEELKQQGHRIFLDLKLHDIPNTVGRAMRALAELEIDLVNVHAAGGKKMMAAARDGLEAGTRAGKSRPRLIGVTQLTSTSEQMLTDELLIRDSMQETVTHYAKLTADAGLDGVVCSALEVDTVHQACGKDFLTVTPGIRLATDDIGDQHRVVTPGQAKSYGSWGIVVGRSITQASDPQAAYQRMKQEWEGQS</sequence>
<feature type="binding site" evidence="9 11">
    <location>
        <position position="122"/>
    </location>
    <ligand>
        <name>substrate</name>
    </ligand>
</feature>
<evidence type="ECO:0000256" key="1">
    <source>
        <dbReference type="ARBA" id="ARBA00002356"/>
    </source>
</evidence>
<dbReference type="SUPFAM" id="SSF51366">
    <property type="entry name" value="Ribulose-phoshate binding barrel"/>
    <property type="match status" value="1"/>
</dbReference>
<feature type="binding site" evidence="9 11">
    <location>
        <position position="214"/>
    </location>
    <ligand>
        <name>substrate</name>
    </ligand>
</feature>
<dbReference type="InterPro" id="IPR011060">
    <property type="entry name" value="RibuloseP-bd_barrel"/>
</dbReference>
<feature type="binding site" evidence="9 11">
    <location>
        <position position="184"/>
    </location>
    <ligand>
        <name>substrate</name>
    </ligand>
</feature>
<evidence type="ECO:0000256" key="11">
    <source>
        <dbReference type="PIRSR" id="PIRSR614732-2"/>
    </source>
</evidence>
<evidence type="ECO:0000313" key="15">
    <source>
        <dbReference type="Proteomes" id="UP000318521"/>
    </source>
</evidence>
<feature type="active site" description="For OMPdecase activity" evidence="10">
    <location>
        <position position="61"/>
    </location>
</feature>
<dbReference type="Gene3D" id="3.20.20.70">
    <property type="entry name" value="Aldolase class I"/>
    <property type="match status" value="1"/>
</dbReference>
<comment type="similarity">
    <text evidence="8 9">Belongs to the OMP decarboxylase family. Type 1 subfamily.</text>
</comment>
<dbReference type="FunFam" id="3.20.20.70:FF:000015">
    <property type="entry name" value="Orotidine 5'-phosphate decarboxylase"/>
    <property type="match status" value="1"/>
</dbReference>
<dbReference type="InterPro" id="IPR047596">
    <property type="entry name" value="OMPdecase_bac"/>
</dbReference>
<gene>
    <name evidence="9 14" type="primary">pyrF</name>
    <name evidence="14" type="ORF">FN960_11120</name>
</gene>
<dbReference type="PROSITE" id="PS00156">
    <property type="entry name" value="OMPDECASE"/>
    <property type="match status" value="1"/>
</dbReference>
<evidence type="ECO:0000313" key="14">
    <source>
        <dbReference type="EMBL" id="TSB46353.1"/>
    </source>
</evidence>
<keyword evidence="6 9" id="KW-0456">Lyase</keyword>
<comment type="function">
    <text evidence="1 9">Catalyzes the decarboxylation of orotidine 5'-monophosphate (OMP) to uridine 5'-monophosphate (UMP).</text>
</comment>
<proteinExistence type="inferred from homology"/>
<feature type="binding site" evidence="9 11">
    <location>
        <position position="213"/>
    </location>
    <ligand>
        <name>substrate</name>
    </ligand>
</feature>
<dbReference type="NCBIfam" id="TIGR01740">
    <property type="entry name" value="pyrF"/>
    <property type="match status" value="1"/>
</dbReference>
<comment type="catalytic activity">
    <reaction evidence="7 9 12">
        <text>orotidine 5'-phosphate + H(+) = UMP + CO2</text>
        <dbReference type="Rhea" id="RHEA:11596"/>
        <dbReference type="ChEBI" id="CHEBI:15378"/>
        <dbReference type="ChEBI" id="CHEBI:16526"/>
        <dbReference type="ChEBI" id="CHEBI:57538"/>
        <dbReference type="ChEBI" id="CHEBI:57865"/>
        <dbReference type="EC" id="4.1.1.23"/>
    </reaction>
</comment>
<dbReference type="UniPathway" id="UPA00070">
    <property type="reaction ID" value="UER00120"/>
</dbReference>
<comment type="pathway">
    <text evidence="2 9 12">Pyrimidine metabolism; UMP biosynthesis via de novo pathway; UMP from orotate: step 2/2.</text>
</comment>
<dbReference type="CDD" id="cd04725">
    <property type="entry name" value="OMP_decarboxylase_like"/>
    <property type="match status" value="1"/>
</dbReference>
<dbReference type="EMBL" id="VLXZ01000006">
    <property type="protein sequence ID" value="TSB46353.1"/>
    <property type="molecule type" value="Genomic_DNA"/>
</dbReference>
<evidence type="ECO:0000256" key="8">
    <source>
        <dbReference type="ARBA" id="ARBA00061012"/>
    </source>
</evidence>